<feature type="compositionally biased region" description="Polar residues" evidence="1">
    <location>
        <begin position="51"/>
        <end position="61"/>
    </location>
</feature>
<proteinExistence type="predicted"/>
<evidence type="ECO:0000256" key="1">
    <source>
        <dbReference type="SAM" id="MobiDB-lite"/>
    </source>
</evidence>
<accession>G2YN88</accession>
<evidence type="ECO:0000313" key="2">
    <source>
        <dbReference type="EMBL" id="CCD53086.1"/>
    </source>
</evidence>
<dbReference type="InParanoid" id="G2YN88"/>
<sequence>MQVMPFALIRDVLRRPPTRLGLMYLVKLVWILHANEREEKERLTDPPKCSKPQTSHPLAPG</sequence>
<protein>
    <submittedName>
        <fullName evidence="2">Uncharacterized protein</fullName>
    </submittedName>
</protein>
<dbReference type="EMBL" id="FQ790346">
    <property type="protein sequence ID" value="CCD53086.1"/>
    <property type="molecule type" value="Genomic_DNA"/>
</dbReference>
<reference evidence="3" key="1">
    <citation type="journal article" date="2011" name="PLoS Genet.">
        <title>Genomic analysis of the necrotrophic fungal pathogens Sclerotinia sclerotiorum and Botrytis cinerea.</title>
        <authorList>
            <person name="Amselem J."/>
            <person name="Cuomo C.A."/>
            <person name="van Kan J.A."/>
            <person name="Viaud M."/>
            <person name="Benito E.P."/>
            <person name="Couloux A."/>
            <person name="Coutinho P.M."/>
            <person name="de Vries R.P."/>
            <person name="Dyer P.S."/>
            <person name="Fillinger S."/>
            <person name="Fournier E."/>
            <person name="Gout L."/>
            <person name="Hahn M."/>
            <person name="Kohn L."/>
            <person name="Lapalu N."/>
            <person name="Plummer K.M."/>
            <person name="Pradier J.M."/>
            <person name="Quevillon E."/>
            <person name="Sharon A."/>
            <person name="Simon A."/>
            <person name="ten Have A."/>
            <person name="Tudzynski B."/>
            <person name="Tudzynski P."/>
            <person name="Wincker P."/>
            <person name="Andrew M."/>
            <person name="Anthouard V."/>
            <person name="Beever R.E."/>
            <person name="Beffa R."/>
            <person name="Benoit I."/>
            <person name="Bouzid O."/>
            <person name="Brault B."/>
            <person name="Chen Z."/>
            <person name="Choquer M."/>
            <person name="Collemare J."/>
            <person name="Cotton P."/>
            <person name="Danchin E.G."/>
            <person name="Da Silva C."/>
            <person name="Gautier A."/>
            <person name="Giraud C."/>
            <person name="Giraud T."/>
            <person name="Gonzalez C."/>
            <person name="Grossetete S."/>
            <person name="Guldener U."/>
            <person name="Henrissat B."/>
            <person name="Howlett B.J."/>
            <person name="Kodira C."/>
            <person name="Kretschmer M."/>
            <person name="Lappartient A."/>
            <person name="Leroch M."/>
            <person name="Levis C."/>
            <person name="Mauceli E."/>
            <person name="Neuveglise C."/>
            <person name="Oeser B."/>
            <person name="Pearson M."/>
            <person name="Poulain J."/>
            <person name="Poussereau N."/>
            <person name="Quesneville H."/>
            <person name="Rascle C."/>
            <person name="Schumacher J."/>
            <person name="Segurens B."/>
            <person name="Sexton A."/>
            <person name="Silva E."/>
            <person name="Sirven C."/>
            <person name="Soanes D.M."/>
            <person name="Talbot N.J."/>
            <person name="Templeton M."/>
            <person name="Yandava C."/>
            <person name="Yarden O."/>
            <person name="Zeng Q."/>
            <person name="Rollins J.A."/>
            <person name="Lebrun M.H."/>
            <person name="Dickman M."/>
        </authorList>
    </citation>
    <scope>NUCLEOTIDE SEQUENCE [LARGE SCALE GENOMIC DNA]</scope>
    <source>
        <strain evidence="3">T4</strain>
    </source>
</reference>
<dbReference type="HOGENOM" id="CLU_2922386_0_0_1"/>
<feature type="region of interest" description="Disordered" evidence="1">
    <location>
        <begin position="38"/>
        <end position="61"/>
    </location>
</feature>
<evidence type="ECO:0000313" key="3">
    <source>
        <dbReference type="Proteomes" id="UP000008177"/>
    </source>
</evidence>
<dbReference type="Proteomes" id="UP000008177">
    <property type="component" value="Unplaced contigs"/>
</dbReference>
<name>G2YN88_BOTF4</name>
<dbReference type="AlphaFoldDB" id="G2YN88"/>
<gene>
    <name evidence="2" type="ORF">BofuT4_uP121050.1</name>
</gene>
<organism evidence="2 3">
    <name type="scientific">Botryotinia fuckeliana (strain T4)</name>
    <name type="common">Noble rot fungus</name>
    <name type="synonym">Botrytis cinerea</name>
    <dbReference type="NCBI Taxonomy" id="999810"/>
    <lineage>
        <taxon>Eukaryota</taxon>
        <taxon>Fungi</taxon>
        <taxon>Dikarya</taxon>
        <taxon>Ascomycota</taxon>
        <taxon>Pezizomycotina</taxon>
        <taxon>Leotiomycetes</taxon>
        <taxon>Helotiales</taxon>
        <taxon>Sclerotiniaceae</taxon>
        <taxon>Botrytis</taxon>
    </lineage>
</organism>